<evidence type="ECO:0000313" key="3">
    <source>
        <dbReference type="Proteomes" id="UP000654918"/>
    </source>
</evidence>
<comment type="caution">
    <text evidence="2">The sequence shown here is derived from an EMBL/GenBank/DDBJ whole genome shotgun (WGS) entry which is preliminary data.</text>
</comment>
<organism evidence="2 3">
    <name type="scientific">Colletotrichum plurivorum</name>
    <dbReference type="NCBI Taxonomy" id="2175906"/>
    <lineage>
        <taxon>Eukaryota</taxon>
        <taxon>Fungi</taxon>
        <taxon>Dikarya</taxon>
        <taxon>Ascomycota</taxon>
        <taxon>Pezizomycotina</taxon>
        <taxon>Sordariomycetes</taxon>
        <taxon>Hypocreomycetidae</taxon>
        <taxon>Glomerellales</taxon>
        <taxon>Glomerellaceae</taxon>
        <taxon>Colletotrichum</taxon>
        <taxon>Colletotrichum orchidearum species complex</taxon>
    </lineage>
</organism>
<name>A0A8H6N7Y7_9PEZI</name>
<keyword evidence="3" id="KW-1185">Reference proteome</keyword>
<dbReference type="Proteomes" id="UP000654918">
    <property type="component" value="Unassembled WGS sequence"/>
</dbReference>
<evidence type="ECO:0000256" key="1">
    <source>
        <dbReference type="SAM" id="MobiDB-lite"/>
    </source>
</evidence>
<dbReference type="AlphaFoldDB" id="A0A8H6N7Y7"/>
<feature type="region of interest" description="Disordered" evidence="1">
    <location>
        <begin position="175"/>
        <end position="224"/>
    </location>
</feature>
<protein>
    <submittedName>
        <fullName evidence="2">Uncharacterized protein</fullName>
    </submittedName>
</protein>
<evidence type="ECO:0000313" key="2">
    <source>
        <dbReference type="EMBL" id="KAF6822766.1"/>
    </source>
</evidence>
<dbReference type="EMBL" id="WIGO01000228">
    <property type="protein sequence ID" value="KAF6822766.1"/>
    <property type="molecule type" value="Genomic_DNA"/>
</dbReference>
<proteinExistence type="predicted"/>
<sequence>MPDSLPRPPGATELPALPNKVAVADAGVADIGVSSDTPIAGVLVGVSVAPAARIRVDVDDVLDEVVDEVVDEVRASVGRDRSLNVVVGKTGEPVLDGRLDVVLRSTPPASRLLLLPRPPLLFRQARFSVAPAPQYLPLAQHTLPAGMQPVPQTTLPGLHCPLLPGFLHVSFCEQTSPASQYPPPEQHTAPTGMHPSLQPTFPEEHSRTEPEQVLPIGQHPVAVQ</sequence>
<reference evidence="2" key="1">
    <citation type="journal article" date="2020" name="Phytopathology">
        <title>Genome Sequence Resources of Colletotrichum truncatum, C. plurivorum, C. musicola, and C. sojae: Four Species Pathogenic to Soybean (Glycine max).</title>
        <authorList>
            <person name="Rogerio F."/>
            <person name="Boufleur T.R."/>
            <person name="Ciampi-Guillardi M."/>
            <person name="Sukno S.A."/>
            <person name="Thon M.R."/>
            <person name="Massola Junior N.S."/>
            <person name="Baroncelli R."/>
        </authorList>
    </citation>
    <scope>NUCLEOTIDE SEQUENCE</scope>
    <source>
        <strain evidence="2">LFN00145</strain>
    </source>
</reference>
<gene>
    <name evidence="2" type="ORF">CPLU01_11806</name>
</gene>
<accession>A0A8H6N7Y7</accession>